<dbReference type="Proteomes" id="UP001430700">
    <property type="component" value="Unassembled WGS sequence"/>
</dbReference>
<dbReference type="Gene3D" id="3.20.80.10">
    <property type="entry name" value="Regulatory factor, effector binding domain"/>
    <property type="match status" value="1"/>
</dbReference>
<dbReference type="SUPFAM" id="SSF55136">
    <property type="entry name" value="Probable bacterial effector-binding domain"/>
    <property type="match status" value="1"/>
</dbReference>
<dbReference type="RefSeq" id="WP_230000340.1">
    <property type="nucleotide sequence ID" value="NZ_JAJJMN010000001.1"/>
</dbReference>
<dbReference type="InterPro" id="IPR029442">
    <property type="entry name" value="GyrI-like"/>
</dbReference>
<evidence type="ECO:0000313" key="2">
    <source>
        <dbReference type="EMBL" id="MCC9019120.1"/>
    </source>
</evidence>
<feature type="domain" description="GyrI-like small molecule binding" evidence="1">
    <location>
        <begin position="128"/>
        <end position="203"/>
    </location>
</feature>
<dbReference type="InterPro" id="IPR011256">
    <property type="entry name" value="Reg_factor_effector_dom_sf"/>
</dbReference>
<name>A0ABS8M2P7_9FLAO</name>
<sequence>MSKLDLTKTDKVYYRAKTNPEIVYIEKTNYISITGKGDPSGQEFSENIQALYATAYAIKFMQKAANNDFVVPKLEALWSFDTEKYKGISMDEAPLKIPRSEWDYRIMIRMPDFVTKEQTEEAIQSTVNKKQIERAKSIEFYEMAEGKVIQVLHIGPFENEPQTLKKIQEFSTAHQLEQNGLHHEIYLSDFRKTASEKLRTILREPVKQTYF</sequence>
<dbReference type="EMBL" id="JAJJMN010000001">
    <property type="protein sequence ID" value="MCC9019120.1"/>
    <property type="molecule type" value="Genomic_DNA"/>
</dbReference>
<dbReference type="Pfam" id="PF06445">
    <property type="entry name" value="GyrI-like"/>
    <property type="match status" value="1"/>
</dbReference>
<reference evidence="2" key="1">
    <citation type="submission" date="2021-11" db="EMBL/GenBank/DDBJ databases">
        <title>Description of novel Flavobacterium species.</title>
        <authorList>
            <person name="Saticioglu I.B."/>
            <person name="Ay H."/>
            <person name="Altun S."/>
            <person name="Duman M."/>
        </authorList>
    </citation>
    <scope>NUCLEOTIDE SEQUENCE</scope>
    <source>
        <strain evidence="2">F-126</strain>
    </source>
</reference>
<organism evidence="2 3">
    <name type="scientific">Flavobacterium lipolyticum</name>
    <dbReference type="NCBI Taxonomy" id="2893754"/>
    <lineage>
        <taxon>Bacteria</taxon>
        <taxon>Pseudomonadati</taxon>
        <taxon>Bacteroidota</taxon>
        <taxon>Flavobacteriia</taxon>
        <taxon>Flavobacteriales</taxon>
        <taxon>Flavobacteriaceae</taxon>
        <taxon>Flavobacterium</taxon>
    </lineage>
</organism>
<keyword evidence="3" id="KW-1185">Reference proteome</keyword>
<evidence type="ECO:0000313" key="3">
    <source>
        <dbReference type="Proteomes" id="UP001430700"/>
    </source>
</evidence>
<proteinExistence type="predicted"/>
<gene>
    <name evidence="2" type="ORF">LNQ34_15230</name>
</gene>
<accession>A0ABS8M2P7</accession>
<evidence type="ECO:0000259" key="1">
    <source>
        <dbReference type="Pfam" id="PF06445"/>
    </source>
</evidence>
<protein>
    <submittedName>
        <fullName evidence="2">GyrI-like domain-containing protein</fullName>
    </submittedName>
</protein>
<dbReference type="PIRSF" id="PIRSF031644">
    <property type="entry name" value="UCP031644"/>
    <property type="match status" value="1"/>
</dbReference>
<dbReference type="InterPro" id="IPR008319">
    <property type="entry name" value="GyrI-like_CCH_Lin2189-like"/>
</dbReference>
<comment type="caution">
    <text evidence="2">The sequence shown here is derived from an EMBL/GenBank/DDBJ whole genome shotgun (WGS) entry which is preliminary data.</text>
</comment>